<dbReference type="InterPro" id="IPR045506">
    <property type="entry name" value="DUF6484"/>
</dbReference>
<evidence type="ECO:0000313" key="2">
    <source>
        <dbReference type="EMBL" id="ODB97892.1"/>
    </source>
</evidence>
<dbReference type="RefSeq" id="WP_069005869.1">
    <property type="nucleotide sequence ID" value="NZ_LVJW01000003.1"/>
</dbReference>
<evidence type="ECO:0000259" key="1">
    <source>
        <dbReference type="Pfam" id="PF20093"/>
    </source>
</evidence>
<dbReference type="EMBL" id="LVJZ01000003">
    <property type="protein sequence ID" value="ODB97892.1"/>
    <property type="molecule type" value="Genomic_DNA"/>
</dbReference>
<name>A0A1E2UTI8_9GAMM</name>
<comment type="caution">
    <text evidence="2">The sequence shown here is derived from an EMBL/GenBank/DDBJ whole genome shotgun (WGS) entry which is preliminary data.</text>
</comment>
<keyword evidence="3" id="KW-1185">Reference proteome</keyword>
<protein>
    <recommendedName>
        <fullName evidence="1">DUF6484 domain-containing protein</fullName>
    </recommendedName>
</protein>
<dbReference type="AlphaFoldDB" id="A0A1E2UTI8"/>
<reference evidence="2 3" key="1">
    <citation type="submission" date="2016-03" db="EMBL/GenBank/DDBJ databases">
        <title>Chemosynthetic sulphur-oxidizing symbionts of marine invertebrate animals are capable of nitrogen fixation.</title>
        <authorList>
            <person name="Petersen J.M."/>
            <person name="Kemper A."/>
            <person name="Gruber-Vodicka H."/>
            <person name="Cardini U."/>
            <person name="Geest Mvander."/>
            <person name="Kleiner M."/>
            <person name="Bulgheresi S."/>
            <person name="Fussmann M."/>
            <person name="Herbold C."/>
            <person name="Seah B.K.B."/>
            <person name="Antony C.Paul."/>
            <person name="Liu D."/>
            <person name="Belitz A."/>
            <person name="Weber M."/>
        </authorList>
    </citation>
    <scope>NUCLEOTIDE SEQUENCE [LARGE SCALE GENOMIC DNA]</scope>
    <source>
        <strain evidence="2">G_D</strain>
    </source>
</reference>
<proteinExistence type="predicted"/>
<dbReference type="STRING" id="1818881.A3196_14680"/>
<feature type="domain" description="DUF6484" evidence="1">
    <location>
        <begin position="26"/>
        <end position="86"/>
    </location>
</feature>
<accession>A0A1E2UTI8</accession>
<dbReference type="Proteomes" id="UP000094849">
    <property type="component" value="Unassembled WGS sequence"/>
</dbReference>
<dbReference type="OrthoDB" id="3078443at2"/>
<gene>
    <name evidence="2" type="ORF">A3196_14680</name>
</gene>
<evidence type="ECO:0000313" key="3">
    <source>
        <dbReference type="Proteomes" id="UP000094849"/>
    </source>
</evidence>
<dbReference type="Pfam" id="PF20093">
    <property type="entry name" value="DUF6484"/>
    <property type="match status" value="1"/>
</dbReference>
<organism evidence="2 3">
    <name type="scientific">Candidatus Thiodiazotropha endoloripes</name>
    <dbReference type="NCBI Taxonomy" id="1818881"/>
    <lineage>
        <taxon>Bacteria</taxon>
        <taxon>Pseudomonadati</taxon>
        <taxon>Pseudomonadota</taxon>
        <taxon>Gammaproteobacteria</taxon>
        <taxon>Chromatiales</taxon>
        <taxon>Sedimenticolaceae</taxon>
        <taxon>Candidatus Thiodiazotropha</taxon>
    </lineage>
</organism>
<sequence>MPKQNNELEPVSKPRNQAAKLDGVVIGILTGLNQQCEPLVVYPGNPNRESTVAKSTIQFSEEDFGCEVALLFENGDPLKPMVIGRIQHPERKNSDAKEQFAEIDGERLVLSAEREIVLKCGKSSITLTRSGKIILRGNYLLSRSSGVNRIKGGSVQIN</sequence>